<dbReference type="EMBL" id="MN739863">
    <property type="protein sequence ID" value="QHT75115.1"/>
    <property type="molecule type" value="Genomic_DNA"/>
</dbReference>
<dbReference type="SUPFAM" id="SSF52096">
    <property type="entry name" value="ClpP/crotonase"/>
    <property type="match status" value="1"/>
</dbReference>
<evidence type="ECO:0000313" key="1">
    <source>
        <dbReference type="EMBL" id="QHT75115.1"/>
    </source>
</evidence>
<reference evidence="1" key="1">
    <citation type="journal article" date="2020" name="Nature">
        <title>Giant virus diversity and host interactions through global metagenomics.</title>
        <authorList>
            <person name="Schulz F."/>
            <person name="Roux S."/>
            <person name="Paez-Espino D."/>
            <person name="Jungbluth S."/>
            <person name="Walsh D.A."/>
            <person name="Denef V.J."/>
            <person name="McMahon K.D."/>
            <person name="Konstantinidis K.T."/>
            <person name="Eloe-Fadrosh E.A."/>
            <person name="Kyrpides N.C."/>
            <person name="Woyke T."/>
        </authorList>
    </citation>
    <scope>NUCLEOTIDE SEQUENCE</scope>
    <source>
        <strain evidence="1">GVMAG-M-3300023179-63</strain>
    </source>
</reference>
<dbReference type="Gene3D" id="3.90.226.10">
    <property type="entry name" value="2-enoyl-CoA Hydratase, Chain A, domain 1"/>
    <property type="match status" value="1"/>
</dbReference>
<dbReference type="AlphaFoldDB" id="A0A6C0H4P4"/>
<sequence length="213" mass="25126">MNNFKRKNNNFVNVYIPILSNKYKLYDSYNNSLNCDKIVLMDNHICFDALINKENMCALINFINIIIANKHLFGDFKIYIHINCKGGCFKELTSFINFKKTCAYEIVSIIDIECYDSGFILAALCNYRIINKNAKVYMSKFITSVKGDYYWNYFNQCTNDEIMDFKTLFYDVLCHSVESNLTREKLDIYLQKNSVLVWDCKKYKKLGFVDEII</sequence>
<proteinExistence type="predicted"/>
<dbReference type="InterPro" id="IPR029045">
    <property type="entry name" value="ClpP/crotonase-like_dom_sf"/>
</dbReference>
<organism evidence="1">
    <name type="scientific">viral metagenome</name>
    <dbReference type="NCBI Taxonomy" id="1070528"/>
    <lineage>
        <taxon>unclassified sequences</taxon>
        <taxon>metagenomes</taxon>
        <taxon>organismal metagenomes</taxon>
    </lineage>
</organism>
<protein>
    <submittedName>
        <fullName evidence="1">Uncharacterized protein</fullName>
    </submittedName>
</protein>
<accession>A0A6C0H4P4</accession>
<name>A0A6C0H4P4_9ZZZZ</name>